<keyword evidence="1" id="KW-1133">Transmembrane helix</keyword>
<dbReference type="KEGG" id="mzh:Mzhil_1407"/>
<keyword evidence="1" id="KW-0472">Membrane</keyword>
<keyword evidence="3" id="KW-1185">Reference proteome</keyword>
<organism evidence="2 3">
    <name type="scientific">Methanosalsum zhilinae (strain DSM 4017 / NBRC 107636 / OCM 62 / WeN5)</name>
    <name type="common">Methanohalophilus zhilinae</name>
    <dbReference type="NCBI Taxonomy" id="679901"/>
    <lineage>
        <taxon>Archaea</taxon>
        <taxon>Methanobacteriati</taxon>
        <taxon>Methanobacteriota</taxon>
        <taxon>Stenosarchaea group</taxon>
        <taxon>Methanomicrobia</taxon>
        <taxon>Methanosarcinales</taxon>
        <taxon>Methanosarcinaceae</taxon>
        <taxon>Methanosalsum</taxon>
    </lineage>
</organism>
<proteinExistence type="predicted"/>
<dbReference type="RefSeq" id="WP_013898688.1">
    <property type="nucleotide sequence ID" value="NC_015676.1"/>
</dbReference>
<gene>
    <name evidence="2" type="ordered locus">Mzhil_1407</name>
</gene>
<name>F7XNQ0_METZD</name>
<protein>
    <submittedName>
        <fullName evidence="2">Uncharacterized protein</fullName>
    </submittedName>
</protein>
<evidence type="ECO:0000256" key="1">
    <source>
        <dbReference type="SAM" id="Phobius"/>
    </source>
</evidence>
<dbReference type="GeneID" id="10823044"/>
<evidence type="ECO:0000313" key="3">
    <source>
        <dbReference type="Proteomes" id="UP000006622"/>
    </source>
</evidence>
<dbReference type="AlphaFoldDB" id="F7XNQ0"/>
<dbReference type="HOGENOM" id="CLU_1352141_0_0_2"/>
<dbReference type="Proteomes" id="UP000006622">
    <property type="component" value="Chromosome"/>
</dbReference>
<dbReference type="STRING" id="679901.Mzhil_1407"/>
<keyword evidence="1" id="KW-0812">Transmembrane</keyword>
<dbReference type="EMBL" id="CP002101">
    <property type="protein sequence ID" value="AEH61251.1"/>
    <property type="molecule type" value="Genomic_DNA"/>
</dbReference>
<reference evidence="2 3" key="1">
    <citation type="submission" date="2010-07" db="EMBL/GenBank/DDBJ databases">
        <title>The complete genome of Methanosalsum zhilinae DSM 4017.</title>
        <authorList>
            <consortium name="US DOE Joint Genome Institute (JGI-PGF)"/>
            <person name="Lucas S."/>
            <person name="Copeland A."/>
            <person name="Lapidus A."/>
            <person name="Glavina del Rio T."/>
            <person name="Dalin E."/>
            <person name="Tice H."/>
            <person name="Bruce D."/>
            <person name="Goodwin L."/>
            <person name="Pitluck S."/>
            <person name="Kyrpides N."/>
            <person name="Mavromatis K."/>
            <person name="Ovchinnikova G."/>
            <person name="Daligault H."/>
            <person name="Detter J.C."/>
            <person name="Han C."/>
            <person name="Tapia R."/>
            <person name="Larimer F."/>
            <person name="Land M."/>
            <person name="Hauser L."/>
            <person name="Markowitz V."/>
            <person name="Cheng J.-F."/>
            <person name="Hugenholtz P."/>
            <person name="Woyke T."/>
            <person name="Wu D."/>
            <person name="Spring S."/>
            <person name="Schueler E."/>
            <person name="Brambilla E."/>
            <person name="Klenk H.-P."/>
            <person name="Eisen J.A."/>
        </authorList>
    </citation>
    <scope>NUCLEOTIDE SEQUENCE [LARGE SCALE GENOMIC DNA]</scope>
    <source>
        <strain evidence="3">DSM 4017 / NBRC 107636 / OCM 62 / WeN5</strain>
    </source>
</reference>
<evidence type="ECO:0000313" key="2">
    <source>
        <dbReference type="EMBL" id="AEH61251.1"/>
    </source>
</evidence>
<feature type="transmembrane region" description="Helical" evidence="1">
    <location>
        <begin position="22"/>
        <end position="43"/>
    </location>
</feature>
<sequence>MSWIYPLLYEEDAWSEFVLSKVGLMIACAIVIAAISHLTYGFWSLNQENELDAIALELKHTIERTSSIKEGENSGYSFHLHDLVYESSIDPNTIKAYIGHNYIRLEIERNDRTISTVKPLVFNVITLNQSELQKSLDSEFASTGRIDRPLNENPEDVLDFIAQLAQQETHLNTSKKIYIVKEFTYIQYDSEVFRLEHMLLYQ</sequence>
<accession>F7XNQ0</accession>